<accession>A0A368GLA7</accession>
<name>A0A368GLA7_ANCCA</name>
<dbReference type="Proteomes" id="UP000252519">
    <property type="component" value="Unassembled WGS sequence"/>
</dbReference>
<evidence type="ECO:0000313" key="2">
    <source>
        <dbReference type="EMBL" id="RCN44448.1"/>
    </source>
</evidence>
<dbReference type="AlphaFoldDB" id="A0A368GLA7"/>
<comment type="caution">
    <text evidence="2">The sequence shown here is derived from an EMBL/GenBank/DDBJ whole genome shotgun (WGS) entry which is preliminary data.</text>
</comment>
<feature type="compositionally biased region" description="Basic and acidic residues" evidence="1">
    <location>
        <begin position="94"/>
        <end position="104"/>
    </location>
</feature>
<dbReference type="EMBL" id="JOJR01000129">
    <property type="protein sequence ID" value="RCN44448.1"/>
    <property type="molecule type" value="Genomic_DNA"/>
</dbReference>
<organism evidence="2 3">
    <name type="scientific">Ancylostoma caninum</name>
    <name type="common">Dog hookworm</name>
    <dbReference type="NCBI Taxonomy" id="29170"/>
    <lineage>
        <taxon>Eukaryota</taxon>
        <taxon>Metazoa</taxon>
        <taxon>Ecdysozoa</taxon>
        <taxon>Nematoda</taxon>
        <taxon>Chromadorea</taxon>
        <taxon>Rhabditida</taxon>
        <taxon>Rhabditina</taxon>
        <taxon>Rhabditomorpha</taxon>
        <taxon>Strongyloidea</taxon>
        <taxon>Ancylostomatidae</taxon>
        <taxon>Ancylostomatinae</taxon>
        <taxon>Ancylostoma</taxon>
    </lineage>
</organism>
<feature type="region of interest" description="Disordered" evidence="1">
    <location>
        <begin position="79"/>
        <end position="104"/>
    </location>
</feature>
<evidence type="ECO:0000313" key="3">
    <source>
        <dbReference type="Proteomes" id="UP000252519"/>
    </source>
</evidence>
<sequence>MKPRNTRSVIDREYTCDDHEQEIFDHCFVLKQPNGEPFSRDACPEGYSLHVVTTRDEMKWATVLYGSMNSGLWIGNTGSSAGLLQPQPYKRRKRDTDKDTGEEDRPIFFRLKDGYRDKTKKGRAYYGEPKMQLPYLCSREADAFEESRSNIMYISL</sequence>
<proteinExistence type="predicted"/>
<gene>
    <name evidence="2" type="ORF">ANCCAN_09585</name>
</gene>
<reference evidence="2 3" key="1">
    <citation type="submission" date="2014-10" db="EMBL/GenBank/DDBJ databases">
        <title>Draft genome of the hookworm Ancylostoma caninum.</title>
        <authorList>
            <person name="Mitreva M."/>
        </authorList>
    </citation>
    <scope>NUCLEOTIDE SEQUENCE [LARGE SCALE GENOMIC DNA]</scope>
    <source>
        <strain evidence="2 3">Baltimore</strain>
    </source>
</reference>
<evidence type="ECO:0000256" key="1">
    <source>
        <dbReference type="SAM" id="MobiDB-lite"/>
    </source>
</evidence>
<keyword evidence="3" id="KW-1185">Reference proteome</keyword>
<evidence type="ECO:0008006" key="4">
    <source>
        <dbReference type="Google" id="ProtNLM"/>
    </source>
</evidence>
<dbReference type="OrthoDB" id="5872865at2759"/>
<protein>
    <recommendedName>
        <fullName evidence="4">C-type lectin domain-containing protein</fullName>
    </recommendedName>
</protein>